<protein>
    <submittedName>
        <fullName evidence="2">Uncharacterized protein</fullName>
    </submittedName>
</protein>
<accession>A0A847HBM9</accession>
<evidence type="ECO:0000256" key="1">
    <source>
        <dbReference type="SAM" id="MobiDB-lite"/>
    </source>
</evidence>
<evidence type="ECO:0000313" key="3">
    <source>
        <dbReference type="Proteomes" id="UP000523614"/>
    </source>
</evidence>
<feature type="region of interest" description="Disordered" evidence="1">
    <location>
        <begin position="225"/>
        <end position="244"/>
    </location>
</feature>
<name>A0A847HBM9_9CORY</name>
<organism evidence="2 3">
    <name type="scientific">Corynebacterium marinum</name>
    <dbReference type="NCBI Taxonomy" id="349751"/>
    <lineage>
        <taxon>Bacteria</taxon>
        <taxon>Bacillati</taxon>
        <taxon>Actinomycetota</taxon>
        <taxon>Actinomycetes</taxon>
        <taxon>Mycobacteriales</taxon>
        <taxon>Corynebacteriaceae</taxon>
        <taxon>Corynebacterium</taxon>
    </lineage>
</organism>
<proteinExistence type="predicted"/>
<comment type="caution">
    <text evidence="2">The sequence shown here is derived from an EMBL/GenBank/DDBJ whole genome shotgun (WGS) entry which is preliminary data.</text>
</comment>
<reference evidence="2 3" key="1">
    <citation type="journal article" date="2020" name="Biotechnol. Biofuels">
        <title>New insights from the biogas microbiome by comprehensive genome-resolved metagenomics of nearly 1600 species originating from multiple anaerobic digesters.</title>
        <authorList>
            <person name="Campanaro S."/>
            <person name="Treu L."/>
            <person name="Rodriguez-R L.M."/>
            <person name="Kovalovszki A."/>
            <person name="Ziels R.M."/>
            <person name="Maus I."/>
            <person name="Zhu X."/>
            <person name="Kougias P.G."/>
            <person name="Basile A."/>
            <person name="Luo G."/>
            <person name="Schluter A."/>
            <person name="Konstantinidis K.T."/>
            <person name="Angelidaki I."/>
        </authorList>
    </citation>
    <scope>NUCLEOTIDE SEQUENCE [LARGE SCALE GENOMIC DNA]</scope>
    <source>
        <strain evidence="2">AS06rmzACSIP_235</strain>
    </source>
</reference>
<dbReference type="EMBL" id="JAAYYP010000302">
    <property type="protein sequence ID" value="NLF91389.1"/>
    <property type="molecule type" value="Genomic_DNA"/>
</dbReference>
<dbReference type="AlphaFoldDB" id="A0A847HBM9"/>
<dbReference type="Proteomes" id="UP000523614">
    <property type="component" value="Unassembled WGS sequence"/>
</dbReference>
<gene>
    <name evidence="2" type="ORF">GX570_08615</name>
</gene>
<sequence length="335" mass="36207">MSFTAGNGAQSNYHFYPSGRESAGLFVHLDGDGQYGHNNPKSTYALGGTNGIVAKAHAQGFDVLSAKTPAQDNTWWTACSTNTRYMNDLLSHIRSANGSGETWFSGFSGGSEFLTGCYLPTQANTVGANGAVVFGGGGRPWVKVTPFTADTLASMSMHWVTGLDDTAANARDGYDALGKAQASEEYYAAAGFRTSGTWPEGVDHYNIGGRFGTYLGQVLEANQVQQPEPTTTQEPEPTTTQEPEPVAHEWVADVQPGRYHANITVDVPADADRRTIVWVYGPRGTYWYEYLFRRGTGTVQIGDRGDWLSPRTSYRYEVVNGGTVQASGTFTTASR</sequence>
<evidence type="ECO:0000313" key="2">
    <source>
        <dbReference type="EMBL" id="NLF91389.1"/>
    </source>
</evidence>